<dbReference type="Gene3D" id="1.25.40.10">
    <property type="entry name" value="Tetratricopeptide repeat domain"/>
    <property type="match status" value="1"/>
</dbReference>
<dbReference type="Pfam" id="PF13374">
    <property type="entry name" value="TPR_10"/>
    <property type="match status" value="1"/>
</dbReference>
<gene>
    <name evidence="2" type="ORF">STRTUCAR8_03504</name>
</gene>
<accession>L7FC51</accession>
<name>L7FC51_STRT8</name>
<sequence>MRRQRVSKAWRWPLVGLVLAVVGGMFVPIGGILWVHLLVSLVAIIVLVRIARSELPFSVAVAQWRLGGDDPVVLHARALWAAVSLQQGRADMGLARIDAVIPDLIRVLGPDHPETLSARLLRLQLRGETGQLPRRVEAMEELIGEIDPVLGPAHQDTLAAWSCMAEWLKEDGETDKAEAAYQHVVAMGTEHLGPDHHVTLIARSSLVILHYYGTGEGKSAAVDDMTGVVEGMERALGPNNPITASTRRLLTQWENARPDPIDS</sequence>
<dbReference type="PATRIC" id="fig|698760.3.peg.2660"/>
<keyword evidence="1" id="KW-0472">Membrane</keyword>
<reference evidence="2 3" key="1">
    <citation type="journal article" date="2011" name="Plasmid">
        <title>Streptomyces turgidiscabies Car8 contains a modular pathogenicity island that shares virulence genes with other actinobacterial plant pathogens.</title>
        <authorList>
            <person name="Huguet-Tapia J.C."/>
            <person name="Badger J.H."/>
            <person name="Loria R."/>
            <person name="Pettis G.S."/>
        </authorList>
    </citation>
    <scope>NUCLEOTIDE SEQUENCE [LARGE SCALE GENOMIC DNA]</scope>
    <source>
        <strain evidence="2 3">Car8</strain>
    </source>
</reference>
<dbReference type="EMBL" id="AEJB01000208">
    <property type="protein sequence ID" value="ELP68601.1"/>
    <property type="molecule type" value="Genomic_DNA"/>
</dbReference>
<feature type="transmembrane region" description="Helical" evidence="1">
    <location>
        <begin position="9"/>
        <end position="27"/>
    </location>
</feature>
<organism evidence="2 3">
    <name type="scientific">Streptomyces turgidiscabies (strain Car8)</name>
    <dbReference type="NCBI Taxonomy" id="698760"/>
    <lineage>
        <taxon>Bacteria</taxon>
        <taxon>Bacillati</taxon>
        <taxon>Actinomycetota</taxon>
        <taxon>Actinomycetes</taxon>
        <taxon>Kitasatosporales</taxon>
        <taxon>Streptomycetaceae</taxon>
        <taxon>Streptomyces</taxon>
    </lineage>
</organism>
<dbReference type="GeneID" id="97401450"/>
<evidence type="ECO:0000313" key="3">
    <source>
        <dbReference type="Proteomes" id="UP000010931"/>
    </source>
</evidence>
<protein>
    <recommendedName>
        <fullName evidence="4">Tetratricopeptide repeat protein</fullName>
    </recommendedName>
</protein>
<evidence type="ECO:0000256" key="1">
    <source>
        <dbReference type="SAM" id="Phobius"/>
    </source>
</evidence>
<dbReference type="SUPFAM" id="SSF48452">
    <property type="entry name" value="TPR-like"/>
    <property type="match status" value="1"/>
</dbReference>
<dbReference type="InterPro" id="IPR011990">
    <property type="entry name" value="TPR-like_helical_dom_sf"/>
</dbReference>
<proteinExistence type="predicted"/>
<dbReference type="Proteomes" id="UP000010931">
    <property type="component" value="Unassembled WGS sequence"/>
</dbReference>
<keyword evidence="3" id="KW-1185">Reference proteome</keyword>
<keyword evidence="1" id="KW-0812">Transmembrane</keyword>
<evidence type="ECO:0000313" key="2">
    <source>
        <dbReference type="EMBL" id="ELP68601.1"/>
    </source>
</evidence>
<dbReference type="AlphaFoldDB" id="L7FC51"/>
<dbReference type="RefSeq" id="WP_006376304.1">
    <property type="nucleotide sequence ID" value="NZ_AEJB01000208.1"/>
</dbReference>
<evidence type="ECO:0008006" key="4">
    <source>
        <dbReference type="Google" id="ProtNLM"/>
    </source>
</evidence>
<dbReference type="STRING" id="85558.T45_00186"/>
<keyword evidence="1" id="KW-1133">Transmembrane helix</keyword>
<comment type="caution">
    <text evidence="2">The sequence shown here is derived from an EMBL/GenBank/DDBJ whole genome shotgun (WGS) entry which is preliminary data.</text>
</comment>